<feature type="domain" description="Protein kinase" evidence="11">
    <location>
        <begin position="416"/>
        <end position="690"/>
    </location>
</feature>
<sequence>MASLSATLLVLFSIFLSTPPTVRGNAELKALMDLKTSLDPENKLLRSWTINGDPCDGSFEGIACNQHLKVANISLQGKRLTGKLSPAVAQLKCLSGLYLHYNSLSGEIPQEITNLTELSDLYLNVNNFSGEIPAEISSMVGLQVMDLCCNSLTGKIPETIGSLKKLNVLSLQHNKLTGEIPWSLGDLSMLSRLDLSFNNLLGTIPKTLANIPKLDTLDLRNNTLSGFVPTGLKKLNERFQFENNTGLCGIDFPSLRACSAFDDANIQQLKQPPGETDTDKSTLHNNISESVYLQSHCNQTHCKKSSSRLPQVALISSVITVTITLFGASLLTFFRYRRRKQKISNTAEFSEGRLSTDQQKDFRASPLVSLAYTKEWDPLGDSRNGAEFSSQEPHLFVVNSSFRFNLEEVESATQCFSEANLLSRNSFTSVFKGILRDGSPVAIRSINISSCKNEEVEFMNGLKLLSSLSHENLVKLRGFCCSRGRGECFLIYDFASKGKLSNFLDLQEQETSKVLDWSARVSIIKGIAKGIAYLHGNDQQKKSTIVHRNISVEKILLDEQFNPLIADSGLHNLLADDMVFSALKTSAAMGYLAPEYVTTGRFTEKTDVFAFGVIILQILSGKLMLTSSVRIAAENGEHCGFIDEYLHDEFDKREAIAMARIGISCTQEIPNDRPNIETLLLEISCCMKSE</sequence>
<evidence type="ECO:0000256" key="10">
    <source>
        <dbReference type="SAM" id="SignalP"/>
    </source>
</evidence>
<dbReference type="InterPro" id="IPR011009">
    <property type="entry name" value="Kinase-like_dom_sf"/>
</dbReference>
<dbReference type="Pfam" id="PF00560">
    <property type="entry name" value="LRR_1"/>
    <property type="match status" value="2"/>
</dbReference>
<dbReference type="Gene3D" id="3.80.10.10">
    <property type="entry name" value="Ribonuclease Inhibitor"/>
    <property type="match status" value="2"/>
</dbReference>
<keyword evidence="4 10" id="KW-0732">Signal</keyword>
<dbReference type="GO" id="GO:0016020">
    <property type="term" value="C:membrane"/>
    <property type="evidence" value="ECO:0007669"/>
    <property type="project" value="UniProtKB-SubCell"/>
</dbReference>
<comment type="subcellular location">
    <subcellularLocation>
        <location evidence="1">Membrane</location>
        <topology evidence="1">Single-pass membrane protein</topology>
    </subcellularLocation>
</comment>
<evidence type="ECO:0000256" key="2">
    <source>
        <dbReference type="ARBA" id="ARBA00022614"/>
    </source>
</evidence>
<gene>
    <name evidence="12" type="ORF">TAV2_LOCUS23921</name>
</gene>
<dbReference type="Pfam" id="PF08263">
    <property type="entry name" value="LRRNT_2"/>
    <property type="match status" value="1"/>
</dbReference>
<dbReference type="SUPFAM" id="SSF56112">
    <property type="entry name" value="Protein kinase-like (PK-like)"/>
    <property type="match status" value="1"/>
</dbReference>
<dbReference type="SUPFAM" id="SSF52058">
    <property type="entry name" value="L domain-like"/>
    <property type="match status" value="1"/>
</dbReference>
<evidence type="ECO:0000256" key="5">
    <source>
        <dbReference type="ARBA" id="ARBA00022737"/>
    </source>
</evidence>
<dbReference type="GO" id="GO:0005524">
    <property type="term" value="F:ATP binding"/>
    <property type="evidence" value="ECO:0007669"/>
    <property type="project" value="InterPro"/>
</dbReference>
<dbReference type="FunFam" id="3.80.10.10:FF:000129">
    <property type="entry name" value="Leucine-rich repeat receptor-like kinase"/>
    <property type="match status" value="1"/>
</dbReference>
<dbReference type="PANTHER" id="PTHR48007:SF65">
    <property type="entry name" value="OS01G0577600 PROTEIN"/>
    <property type="match status" value="1"/>
</dbReference>
<evidence type="ECO:0000256" key="3">
    <source>
        <dbReference type="ARBA" id="ARBA00022692"/>
    </source>
</evidence>
<dbReference type="InterPro" id="IPR046959">
    <property type="entry name" value="PRK1-6/SRF4-like"/>
</dbReference>
<keyword evidence="6 9" id="KW-1133">Transmembrane helix</keyword>
<dbReference type="InterPro" id="IPR000719">
    <property type="entry name" value="Prot_kinase_dom"/>
</dbReference>
<evidence type="ECO:0000259" key="11">
    <source>
        <dbReference type="PROSITE" id="PS50011"/>
    </source>
</evidence>
<keyword evidence="8" id="KW-0675">Receptor</keyword>
<feature type="chain" id="PRO_5043840959" description="Protein kinase domain-containing protein" evidence="10">
    <location>
        <begin position="25"/>
        <end position="690"/>
    </location>
</feature>
<dbReference type="InterPro" id="IPR001611">
    <property type="entry name" value="Leu-rich_rpt"/>
</dbReference>
<dbReference type="Proteomes" id="UP000836841">
    <property type="component" value="Chromosome 7"/>
</dbReference>
<evidence type="ECO:0000313" key="13">
    <source>
        <dbReference type="Proteomes" id="UP000836841"/>
    </source>
</evidence>
<evidence type="ECO:0000256" key="9">
    <source>
        <dbReference type="SAM" id="Phobius"/>
    </source>
</evidence>
<evidence type="ECO:0000256" key="8">
    <source>
        <dbReference type="ARBA" id="ARBA00023170"/>
    </source>
</evidence>
<reference evidence="12 13" key="1">
    <citation type="submission" date="2022-03" db="EMBL/GenBank/DDBJ databases">
        <authorList>
            <person name="Nunn A."/>
            <person name="Chopra R."/>
            <person name="Nunn A."/>
            <person name="Contreras Garrido A."/>
        </authorList>
    </citation>
    <scope>NUCLEOTIDE SEQUENCE [LARGE SCALE GENOMIC DNA]</scope>
</reference>
<keyword evidence="2" id="KW-0433">Leucine-rich repeat</keyword>
<evidence type="ECO:0000313" key="12">
    <source>
        <dbReference type="EMBL" id="CAH2078230.1"/>
    </source>
</evidence>
<evidence type="ECO:0000256" key="6">
    <source>
        <dbReference type="ARBA" id="ARBA00022989"/>
    </source>
</evidence>
<dbReference type="InterPro" id="IPR013210">
    <property type="entry name" value="LRR_N_plant-typ"/>
</dbReference>
<evidence type="ECO:0000256" key="7">
    <source>
        <dbReference type="ARBA" id="ARBA00023136"/>
    </source>
</evidence>
<evidence type="ECO:0000256" key="4">
    <source>
        <dbReference type="ARBA" id="ARBA00022729"/>
    </source>
</evidence>
<name>A0AAU9T5G6_THLAR</name>
<dbReference type="FunFam" id="3.30.200.20:FF:000371">
    <property type="entry name" value="Protein NSP-INTERACTING KINASE 2"/>
    <property type="match status" value="1"/>
</dbReference>
<dbReference type="Pfam" id="PF13855">
    <property type="entry name" value="LRR_8"/>
    <property type="match status" value="1"/>
</dbReference>
<dbReference type="GO" id="GO:0004672">
    <property type="term" value="F:protein kinase activity"/>
    <property type="evidence" value="ECO:0007669"/>
    <property type="project" value="InterPro"/>
</dbReference>
<evidence type="ECO:0000256" key="1">
    <source>
        <dbReference type="ARBA" id="ARBA00004167"/>
    </source>
</evidence>
<dbReference type="InterPro" id="IPR032675">
    <property type="entry name" value="LRR_dom_sf"/>
</dbReference>
<feature type="signal peptide" evidence="10">
    <location>
        <begin position="1"/>
        <end position="24"/>
    </location>
</feature>
<dbReference type="FunFam" id="3.80.10.10:FF:000562">
    <property type="entry name" value="Protein NSP-INTERACTING KINASE 2"/>
    <property type="match status" value="1"/>
</dbReference>
<dbReference type="PANTHER" id="PTHR48007">
    <property type="entry name" value="LEUCINE-RICH REPEAT RECEPTOR-LIKE PROTEIN KINASE PXC1"/>
    <property type="match status" value="1"/>
</dbReference>
<dbReference type="InterPro" id="IPR001245">
    <property type="entry name" value="Ser-Thr/Tyr_kinase_cat_dom"/>
</dbReference>
<keyword evidence="3 9" id="KW-0812">Transmembrane</keyword>
<keyword evidence="5" id="KW-0677">Repeat</keyword>
<dbReference type="Pfam" id="PF07714">
    <property type="entry name" value="PK_Tyr_Ser-Thr"/>
    <property type="match status" value="1"/>
</dbReference>
<organism evidence="12 13">
    <name type="scientific">Thlaspi arvense</name>
    <name type="common">Field penny-cress</name>
    <dbReference type="NCBI Taxonomy" id="13288"/>
    <lineage>
        <taxon>Eukaryota</taxon>
        <taxon>Viridiplantae</taxon>
        <taxon>Streptophyta</taxon>
        <taxon>Embryophyta</taxon>
        <taxon>Tracheophyta</taxon>
        <taxon>Spermatophyta</taxon>
        <taxon>Magnoliopsida</taxon>
        <taxon>eudicotyledons</taxon>
        <taxon>Gunneridae</taxon>
        <taxon>Pentapetalae</taxon>
        <taxon>rosids</taxon>
        <taxon>malvids</taxon>
        <taxon>Brassicales</taxon>
        <taxon>Brassicaceae</taxon>
        <taxon>Thlaspideae</taxon>
        <taxon>Thlaspi</taxon>
    </lineage>
</organism>
<dbReference type="Gene3D" id="3.30.200.20">
    <property type="entry name" value="Phosphorylase Kinase, domain 1"/>
    <property type="match status" value="1"/>
</dbReference>
<dbReference type="Gene3D" id="1.10.510.10">
    <property type="entry name" value="Transferase(Phosphotransferase) domain 1"/>
    <property type="match status" value="1"/>
</dbReference>
<proteinExistence type="predicted"/>
<keyword evidence="13" id="KW-1185">Reference proteome</keyword>
<accession>A0AAU9T5G6</accession>
<feature type="transmembrane region" description="Helical" evidence="9">
    <location>
        <begin position="312"/>
        <end position="334"/>
    </location>
</feature>
<dbReference type="PROSITE" id="PS50011">
    <property type="entry name" value="PROTEIN_KINASE_DOM"/>
    <property type="match status" value="1"/>
</dbReference>
<protein>
    <recommendedName>
        <fullName evidence="11">Protein kinase domain-containing protein</fullName>
    </recommendedName>
</protein>
<dbReference type="AlphaFoldDB" id="A0AAU9T5G6"/>
<dbReference type="EMBL" id="OU466863">
    <property type="protein sequence ID" value="CAH2078230.1"/>
    <property type="molecule type" value="Genomic_DNA"/>
</dbReference>
<keyword evidence="7 9" id="KW-0472">Membrane</keyword>